<sequence length="63" mass="7264">MTKHEKLTHKKVHEMVQRHTNPDKTKAAANGSTQDGALREMINRARALNTQALNRRTTRTRSR</sequence>
<accession>A0A0F9MUM6</accession>
<gene>
    <name evidence="2" type="ORF">LCGC14_1110990</name>
</gene>
<evidence type="ECO:0000256" key="1">
    <source>
        <dbReference type="SAM" id="MobiDB-lite"/>
    </source>
</evidence>
<reference evidence="2" key="1">
    <citation type="journal article" date="2015" name="Nature">
        <title>Complex archaea that bridge the gap between prokaryotes and eukaryotes.</title>
        <authorList>
            <person name="Spang A."/>
            <person name="Saw J.H."/>
            <person name="Jorgensen S.L."/>
            <person name="Zaremba-Niedzwiedzka K."/>
            <person name="Martijn J."/>
            <person name="Lind A.E."/>
            <person name="van Eijk R."/>
            <person name="Schleper C."/>
            <person name="Guy L."/>
            <person name="Ettema T.J."/>
        </authorList>
    </citation>
    <scope>NUCLEOTIDE SEQUENCE</scope>
</reference>
<name>A0A0F9MUM6_9ZZZZ</name>
<evidence type="ECO:0000313" key="2">
    <source>
        <dbReference type="EMBL" id="KKN03107.1"/>
    </source>
</evidence>
<proteinExistence type="predicted"/>
<feature type="region of interest" description="Disordered" evidence="1">
    <location>
        <begin position="1"/>
        <end position="40"/>
    </location>
</feature>
<dbReference type="AlphaFoldDB" id="A0A0F9MUM6"/>
<protein>
    <submittedName>
        <fullName evidence="2">Uncharacterized protein</fullName>
    </submittedName>
</protein>
<feature type="compositionally biased region" description="Basic and acidic residues" evidence="1">
    <location>
        <begin position="13"/>
        <end position="26"/>
    </location>
</feature>
<feature type="compositionally biased region" description="Basic residues" evidence="1">
    <location>
        <begin position="1"/>
        <end position="12"/>
    </location>
</feature>
<organism evidence="2">
    <name type="scientific">marine sediment metagenome</name>
    <dbReference type="NCBI Taxonomy" id="412755"/>
    <lineage>
        <taxon>unclassified sequences</taxon>
        <taxon>metagenomes</taxon>
        <taxon>ecological metagenomes</taxon>
    </lineage>
</organism>
<comment type="caution">
    <text evidence="2">The sequence shown here is derived from an EMBL/GenBank/DDBJ whole genome shotgun (WGS) entry which is preliminary data.</text>
</comment>
<dbReference type="EMBL" id="LAZR01005072">
    <property type="protein sequence ID" value="KKN03107.1"/>
    <property type="molecule type" value="Genomic_DNA"/>
</dbReference>